<dbReference type="InterPro" id="IPR011010">
    <property type="entry name" value="DNA_brk_join_enz"/>
</dbReference>
<evidence type="ECO:0000256" key="3">
    <source>
        <dbReference type="ARBA" id="ARBA00023172"/>
    </source>
</evidence>
<reference evidence="5 6" key="1">
    <citation type="submission" date="2018-06" db="EMBL/GenBank/DDBJ databases">
        <title>Combined omics and stable isotope probing to characterize newly discovered Mariana Back-Arc vent microbial communities.</title>
        <authorList>
            <person name="Trembath-Reichert E."/>
            <person name="Huber J.A."/>
        </authorList>
    </citation>
    <scope>NUCLEOTIDE SEQUENCE [LARGE SCALE GENOMIC DNA]</scope>
    <source>
        <strain evidence="5">MAG 24</strain>
    </source>
</reference>
<dbReference type="GO" id="GO:0015074">
    <property type="term" value="P:DNA integration"/>
    <property type="evidence" value="ECO:0007669"/>
    <property type="project" value="InterPro"/>
</dbReference>
<evidence type="ECO:0000313" key="6">
    <source>
        <dbReference type="Proteomes" id="UP000287176"/>
    </source>
</evidence>
<protein>
    <recommendedName>
        <fullName evidence="4">Tyr recombinase domain-containing protein</fullName>
    </recommendedName>
</protein>
<dbReference type="Pfam" id="PF00589">
    <property type="entry name" value="Phage_integrase"/>
    <property type="match status" value="1"/>
</dbReference>
<dbReference type="GO" id="GO:0003677">
    <property type="term" value="F:DNA binding"/>
    <property type="evidence" value="ECO:0007669"/>
    <property type="project" value="UniProtKB-KW"/>
</dbReference>
<comment type="caution">
    <text evidence="5">The sequence shown here is derived from an EMBL/GenBank/DDBJ whole genome shotgun (WGS) entry which is preliminary data.</text>
</comment>
<gene>
    <name evidence="5" type="ORF">DSY94_01020</name>
</gene>
<dbReference type="EMBL" id="QNZI01000026">
    <property type="protein sequence ID" value="RTZ86768.1"/>
    <property type="molecule type" value="Genomic_DNA"/>
</dbReference>
<evidence type="ECO:0000256" key="2">
    <source>
        <dbReference type="ARBA" id="ARBA00023125"/>
    </source>
</evidence>
<keyword evidence="3" id="KW-0233">DNA recombination</keyword>
<feature type="domain" description="Tyr recombinase" evidence="4">
    <location>
        <begin position="387"/>
        <end position="589"/>
    </location>
</feature>
<dbReference type="SUPFAM" id="SSF56349">
    <property type="entry name" value="DNA breaking-rejoining enzymes"/>
    <property type="match status" value="1"/>
</dbReference>
<dbReference type="PROSITE" id="PS51898">
    <property type="entry name" value="TYR_RECOMBINASE"/>
    <property type="match status" value="1"/>
</dbReference>
<proteinExistence type="inferred from homology"/>
<dbReference type="GO" id="GO:0006310">
    <property type="term" value="P:DNA recombination"/>
    <property type="evidence" value="ECO:0007669"/>
    <property type="project" value="UniProtKB-KW"/>
</dbReference>
<dbReference type="InterPro" id="IPR050090">
    <property type="entry name" value="Tyrosine_recombinase_XerCD"/>
</dbReference>
<dbReference type="CDD" id="cd01184">
    <property type="entry name" value="INT_C_like_1"/>
    <property type="match status" value="1"/>
</dbReference>
<dbReference type="InterPro" id="IPR013762">
    <property type="entry name" value="Integrase-like_cat_sf"/>
</dbReference>
<dbReference type="Proteomes" id="UP000287176">
    <property type="component" value="Unassembled WGS sequence"/>
</dbReference>
<organism evidence="5 6">
    <name type="scientific">SAR324 cluster bacterium</name>
    <dbReference type="NCBI Taxonomy" id="2024889"/>
    <lineage>
        <taxon>Bacteria</taxon>
        <taxon>Deltaproteobacteria</taxon>
        <taxon>SAR324 cluster</taxon>
    </lineage>
</organism>
<keyword evidence="2" id="KW-0238">DNA-binding</keyword>
<evidence type="ECO:0000259" key="4">
    <source>
        <dbReference type="PROSITE" id="PS51898"/>
    </source>
</evidence>
<sequence length="610" mass="71713">MTYRNYLIKNNPTSSYLLRIKIPKDLRYYFDGKIGFTMSLKNGIHSQSIGFAKILRLEVQSIFNSIRVGTMSKINVNQIKDILRNKIERTLTHSQWVVTDTNTFVESEVKDKIEEINGEERILKTQIEQNYDGVLEHIEKEIARIIKSRNLTLDSKSLEFNQLRKQFLELRLIRNTWKKELLEDSGKSIEDFRKEIYKKFNIKDEPTDLDLLLKLQTSESILGSRTHSNDLVTTSKDNQIINDSVITEPPKKDDSPKLSEMKGDFLGERLLSGFSPKSTREIGSTVDDFIEIVGDIQISQVSPKDAREFKRIIALLPKHRHQSPRYSNLNIKQILELKNVEGQEPKNINKLIYRVRIFFRWLRNNYREYVPQNYFEGLSVQSKKVTRPREGFSNEELNQIFDPAKYLGYTIRNLKRRTKLTSFFVPLIGLHTGMRLEEICQLRLKDISTAGNYDVFKVVISEDTKLKNIQSERIIPIHENLKELGFLDYCKYLRKLKYERVFYDLEKNRDGYGRNMGRFFMDYLKKLEIYQFQTKVFHSLRHTFITNLLQNGVREEVVNGLDGHAQKTMSTTVYFKGGFPADVLYEEGISKLNYEGMDFENLKINWKNYI</sequence>
<dbReference type="PANTHER" id="PTHR30349">
    <property type="entry name" value="PHAGE INTEGRASE-RELATED"/>
    <property type="match status" value="1"/>
</dbReference>
<dbReference type="AlphaFoldDB" id="A0A432GTH8"/>
<comment type="similarity">
    <text evidence="1">Belongs to the 'phage' integrase family.</text>
</comment>
<evidence type="ECO:0000313" key="5">
    <source>
        <dbReference type="EMBL" id="RTZ86768.1"/>
    </source>
</evidence>
<name>A0A432GTH8_9DELT</name>
<dbReference type="PANTHER" id="PTHR30349:SF41">
    <property type="entry name" value="INTEGRASE_RECOMBINASE PROTEIN MJ0367-RELATED"/>
    <property type="match status" value="1"/>
</dbReference>
<accession>A0A432GTH8</accession>
<evidence type="ECO:0000256" key="1">
    <source>
        <dbReference type="ARBA" id="ARBA00008857"/>
    </source>
</evidence>
<dbReference type="Gene3D" id="1.10.443.10">
    <property type="entry name" value="Intergrase catalytic core"/>
    <property type="match status" value="1"/>
</dbReference>
<dbReference type="InterPro" id="IPR002104">
    <property type="entry name" value="Integrase_catalytic"/>
</dbReference>